<dbReference type="SUPFAM" id="SSF53850">
    <property type="entry name" value="Periplasmic binding protein-like II"/>
    <property type="match status" value="1"/>
</dbReference>
<keyword evidence="5" id="KW-1185">Reference proteome</keyword>
<dbReference type="InterPro" id="IPR039424">
    <property type="entry name" value="SBP_5"/>
</dbReference>
<feature type="domain" description="Solute-binding protein family 5" evidence="3">
    <location>
        <begin position="68"/>
        <end position="221"/>
    </location>
</feature>
<dbReference type="RefSeq" id="WP_106472196.1">
    <property type="nucleotide sequence ID" value="NZ_CP027665.1"/>
</dbReference>
<dbReference type="EMBL" id="CP027665">
    <property type="protein sequence ID" value="AVO37878.1"/>
    <property type="molecule type" value="Genomic_DNA"/>
</dbReference>
<comment type="similarity">
    <text evidence="2">Belongs to the bacterial solute-binding protein 5 family.</text>
</comment>
<evidence type="ECO:0000259" key="3">
    <source>
        <dbReference type="Pfam" id="PF00496"/>
    </source>
</evidence>
<evidence type="ECO:0000256" key="1">
    <source>
        <dbReference type="ARBA" id="ARBA00004418"/>
    </source>
</evidence>
<evidence type="ECO:0000313" key="4">
    <source>
        <dbReference type="EMBL" id="AVO37878.1"/>
    </source>
</evidence>
<proteinExistence type="inferred from homology"/>
<comment type="subcellular location">
    <subcellularLocation>
        <location evidence="1">Periplasm</location>
    </subcellularLocation>
</comment>
<evidence type="ECO:0000256" key="2">
    <source>
        <dbReference type="ARBA" id="ARBA00005695"/>
    </source>
</evidence>
<gene>
    <name evidence="4" type="ORF">C6Y53_09300</name>
</gene>
<organism evidence="4 5">
    <name type="scientific">Pukyongiella litopenaei</name>
    <dbReference type="NCBI Taxonomy" id="2605946"/>
    <lineage>
        <taxon>Bacteria</taxon>
        <taxon>Pseudomonadati</taxon>
        <taxon>Pseudomonadota</taxon>
        <taxon>Alphaproteobacteria</taxon>
        <taxon>Rhodobacterales</taxon>
        <taxon>Paracoccaceae</taxon>
        <taxon>Pukyongiella</taxon>
    </lineage>
</organism>
<dbReference type="GO" id="GO:0015833">
    <property type="term" value="P:peptide transport"/>
    <property type="evidence" value="ECO:0007669"/>
    <property type="project" value="TreeGrafter"/>
</dbReference>
<accession>A0A2S0MPT4</accession>
<reference evidence="5" key="1">
    <citation type="submission" date="2018-03" db="EMBL/GenBank/DDBJ databases">
        <title>Genomic analysis of the strain SH-1 isolated from shrimp intestine.</title>
        <authorList>
            <person name="Kim Y.-S."/>
            <person name="Kim S.-E."/>
            <person name="Kim K.-H."/>
        </authorList>
    </citation>
    <scope>NUCLEOTIDE SEQUENCE [LARGE SCALE GENOMIC DNA]</scope>
    <source>
        <strain evidence="5">SH-1</strain>
    </source>
</reference>
<dbReference type="Pfam" id="PF00496">
    <property type="entry name" value="SBP_bac_5"/>
    <property type="match status" value="1"/>
</dbReference>
<dbReference type="Proteomes" id="UP000237655">
    <property type="component" value="Chromosome"/>
</dbReference>
<dbReference type="KEGG" id="thas:C6Y53_09300"/>
<dbReference type="AlphaFoldDB" id="A0A2S0MPT4"/>
<name>A0A2S0MPT4_9RHOB</name>
<dbReference type="GO" id="GO:1904680">
    <property type="term" value="F:peptide transmembrane transporter activity"/>
    <property type="evidence" value="ECO:0007669"/>
    <property type="project" value="TreeGrafter"/>
</dbReference>
<evidence type="ECO:0000313" key="5">
    <source>
        <dbReference type="Proteomes" id="UP000237655"/>
    </source>
</evidence>
<protein>
    <submittedName>
        <fullName evidence="4">Peptide ABC transporter substrate-binding protein</fullName>
    </submittedName>
</protein>
<dbReference type="PANTHER" id="PTHR30290">
    <property type="entry name" value="PERIPLASMIC BINDING COMPONENT OF ABC TRANSPORTER"/>
    <property type="match status" value="1"/>
</dbReference>
<sequence length="270" mass="28795">MTRIDRRLLFTTGAAAALMSAAGVTMGDEPRRGGVLRLALPRDGSLGRVARGAGFETLTEIAPDGVLRGELADSWRGSADARVWHIGLRGDAWFHDGTRLVADAVAESLAVHADRLGLVRAGAEGPRSLVLELDRGNPDLPIMLADAGFAIDRNGTGTGCYRIVEHRGGRYLRADRVAGHHREDRAGWVDRIEALVIPDAAVRAEALRDGHVDVAALPLPDGLHGRGGFRFHPSARNMALAASTAVGVPPVIGTRGALDDGRIAERWWLI</sequence>
<dbReference type="InterPro" id="IPR000914">
    <property type="entry name" value="SBP_5_dom"/>
</dbReference>
<dbReference type="Gene3D" id="3.40.190.10">
    <property type="entry name" value="Periplasmic binding protein-like II"/>
    <property type="match status" value="1"/>
</dbReference>